<accession>A0ABS9EQ58</accession>
<evidence type="ECO:0000313" key="1">
    <source>
        <dbReference type="EMBL" id="MCF4143314.1"/>
    </source>
</evidence>
<name>A0ABS9EQ58_9BACT</name>
<organism evidence="1 2">
    <name type="scientific">Dethiosulfovibrio marinus</name>
    <dbReference type="NCBI Taxonomy" id="133532"/>
    <lineage>
        <taxon>Bacteria</taxon>
        <taxon>Thermotogati</taxon>
        <taxon>Synergistota</taxon>
        <taxon>Synergistia</taxon>
        <taxon>Synergistales</taxon>
        <taxon>Dethiosulfovibrionaceae</taxon>
        <taxon>Dethiosulfovibrio</taxon>
    </lineage>
</organism>
<dbReference type="Pfam" id="PF06314">
    <property type="entry name" value="ADC"/>
    <property type="match status" value="1"/>
</dbReference>
<dbReference type="EMBL" id="JAKGUD010000013">
    <property type="protein sequence ID" value="MCF4143314.1"/>
    <property type="molecule type" value="Genomic_DNA"/>
</dbReference>
<reference evidence="1 2" key="1">
    <citation type="submission" date="2022-01" db="EMBL/GenBank/DDBJ databases">
        <title>Dethiosulfovibrio faecalis sp. nov., a novel proteolytic, non-sulfur-reducing bacterium isolated from a marine aquaculture solid waste bioreactor.</title>
        <authorList>
            <person name="Grabowski S."/>
            <person name="Apolinario E."/>
            <person name="Schneider N."/>
            <person name="Marshall C.W."/>
            <person name="Sowers K.R."/>
        </authorList>
    </citation>
    <scope>NUCLEOTIDE SEQUENCE [LARGE SCALE GENOMIC DNA]</scope>
    <source>
        <strain evidence="1 2">DSM 12537</strain>
    </source>
</reference>
<dbReference type="InterPro" id="IPR010451">
    <property type="entry name" value="Acetoacetate_decarboxylase"/>
</dbReference>
<dbReference type="Gene3D" id="2.40.400.10">
    <property type="entry name" value="Acetoacetate decarboxylase-like"/>
    <property type="match status" value="1"/>
</dbReference>
<dbReference type="RefSeq" id="WP_236100014.1">
    <property type="nucleotide sequence ID" value="NZ_JAKGUD010000013.1"/>
</dbReference>
<protein>
    <submittedName>
        <fullName evidence="1">Acetoacetate decarboxylase family protein</fullName>
    </submittedName>
</protein>
<dbReference type="Proteomes" id="UP001200430">
    <property type="component" value="Unassembled WGS sequence"/>
</dbReference>
<sequence>MRGQFRFKDDFVYKMPVHFSGHPFYPVRVVYGDMTCISVPFETDPESIARFVPEAFELLKPRVDVQYSNCRDVDWMAGGEYRLIQASVPVRYMGNGEGLEGDYVLVIWENKACPIIGGREEDGMPKLYADIPSERHKEEHWYTGASYEGCTFLSMDFHRQEEVELKSGAVESHREINFLGWRYIPDLGKGGAALSQATLYPQEMDVVRMWTGEGSLNWTDLGEERHPGQFPIIRELARLPVVRWMEASMFQGSARLNVADSRVLS</sequence>
<proteinExistence type="predicted"/>
<dbReference type="SUPFAM" id="SSF160104">
    <property type="entry name" value="Acetoacetate decarboxylase-like"/>
    <property type="match status" value="1"/>
</dbReference>
<comment type="caution">
    <text evidence="1">The sequence shown here is derived from an EMBL/GenBank/DDBJ whole genome shotgun (WGS) entry which is preliminary data.</text>
</comment>
<dbReference type="InterPro" id="IPR023375">
    <property type="entry name" value="ADC_dom_sf"/>
</dbReference>
<evidence type="ECO:0000313" key="2">
    <source>
        <dbReference type="Proteomes" id="UP001200430"/>
    </source>
</evidence>
<gene>
    <name evidence="1" type="ORF">L2W38_10870</name>
</gene>
<keyword evidence="2" id="KW-1185">Reference proteome</keyword>